<dbReference type="GO" id="GO:0016020">
    <property type="term" value="C:membrane"/>
    <property type="evidence" value="ECO:0007669"/>
    <property type="project" value="TreeGrafter"/>
</dbReference>
<dbReference type="EMBL" id="CAJZBQ010000023">
    <property type="protein sequence ID" value="CAG9319784.1"/>
    <property type="molecule type" value="Genomic_DNA"/>
</dbReference>
<dbReference type="AlphaFoldDB" id="A0AAU9JDL7"/>
<evidence type="ECO:0000313" key="6">
    <source>
        <dbReference type="Proteomes" id="UP001162131"/>
    </source>
</evidence>
<evidence type="ECO:0000256" key="1">
    <source>
        <dbReference type="ARBA" id="ARBA00022598"/>
    </source>
</evidence>
<dbReference type="InterPro" id="IPR000873">
    <property type="entry name" value="AMP-dep_synth/lig_dom"/>
</dbReference>
<feature type="domain" description="AMP-dependent synthetase/ligase" evidence="4">
    <location>
        <begin position="56"/>
        <end position="483"/>
    </location>
</feature>
<dbReference type="PANTHER" id="PTHR43272:SF32">
    <property type="entry name" value="AMP-DEPENDENT SYNTHETASE_LIGASE DOMAIN-CONTAINING PROTEIN"/>
    <property type="match status" value="1"/>
</dbReference>
<dbReference type="InterPro" id="IPR042099">
    <property type="entry name" value="ANL_N_sf"/>
</dbReference>
<comment type="caution">
    <text evidence="5">The sequence shown here is derived from an EMBL/GenBank/DDBJ whole genome shotgun (WGS) entry which is preliminary data.</text>
</comment>
<dbReference type="Pfam" id="PF23562">
    <property type="entry name" value="AMP-binding_C_3"/>
    <property type="match status" value="1"/>
</dbReference>
<proteinExistence type="predicted"/>
<dbReference type="SUPFAM" id="SSF56801">
    <property type="entry name" value="Acetyl-CoA synthetase-like"/>
    <property type="match status" value="1"/>
</dbReference>
<reference evidence="5" key="1">
    <citation type="submission" date="2021-09" db="EMBL/GenBank/DDBJ databases">
        <authorList>
            <consortium name="AG Swart"/>
            <person name="Singh M."/>
            <person name="Singh A."/>
            <person name="Seah K."/>
            <person name="Emmerich C."/>
        </authorList>
    </citation>
    <scope>NUCLEOTIDE SEQUENCE</scope>
    <source>
        <strain evidence="5">ATCC30299</strain>
    </source>
</reference>
<evidence type="ECO:0000313" key="5">
    <source>
        <dbReference type="EMBL" id="CAG9319784.1"/>
    </source>
</evidence>
<dbReference type="PANTHER" id="PTHR43272">
    <property type="entry name" value="LONG-CHAIN-FATTY-ACID--COA LIGASE"/>
    <property type="match status" value="1"/>
</dbReference>
<evidence type="ECO:0000256" key="2">
    <source>
        <dbReference type="ARBA" id="ARBA00022832"/>
    </source>
</evidence>
<name>A0AAU9JDL7_9CILI</name>
<dbReference type="GO" id="GO:0004467">
    <property type="term" value="F:long-chain fatty acid-CoA ligase activity"/>
    <property type="evidence" value="ECO:0007669"/>
    <property type="project" value="TreeGrafter"/>
</dbReference>
<keyword evidence="3" id="KW-0443">Lipid metabolism</keyword>
<sequence length="674" mass="75341">MDSTYLWVSKNAYSQFVQPDGRNLYWTDDINFELPIIMETSGQGSTPPLTYINIFQDALQTHAQQAALRVKRGGKWITWTFQQYYDDSLRFARALINLGIRSRATVNIIGFNAPEWLISFSGALFASLVPIGVYTTNGPEACFYVADHSQAEVIIVQNEAQLQKYLTIWDRLPKLKAVVVYSPGAGLEAIRAGRQVYTWEEFMATGSDTEGKELAKRMKDISPAQCATVVYTSGTTGPPKGVMLSHDNYIWCAKTTIDDAKLMEEGENVVVSYLPLSHSAAQIIDIFGSLYKKAALWFADENCLQGTLGVTLKEARPTFFMSVPRVYEKIEEKIKAIAASKGDLAKKIGIWAKQVGLKATLDQLQQKPTSWKYSLANTIVFSKVKQALGLDRCKAFIVSAAPISKATLEFFLSLNIPLMNVYGMSECAAPETMNYLHSNNVWSAGQPINGTRLKILSQSGEEVPRGTRGEVCMRGRNRFMGYYKSEIETKATIDKNGFLHSGDEGYINEKGFLFITGRFKELIITAGGENIPPVLIEDAIKEECRLISNCMLVGDYKNYLALLVAIKTEPGPDMTLTRNLSSEALRILAEIGSTAKTYDEAMNDQKVKKYIQEGIDRANKKAISKAQHVRKWVFLPTDFSLHTGELTPTMKLKRKFVAQKYAELIEDIYRSPNL</sequence>
<keyword evidence="2" id="KW-0276">Fatty acid metabolism</keyword>
<evidence type="ECO:0000259" key="4">
    <source>
        <dbReference type="Pfam" id="PF00501"/>
    </source>
</evidence>
<dbReference type="InterPro" id="IPR020845">
    <property type="entry name" value="AMP-binding_CS"/>
</dbReference>
<keyword evidence="1" id="KW-0436">Ligase</keyword>
<dbReference type="Pfam" id="PF00501">
    <property type="entry name" value="AMP-binding"/>
    <property type="match status" value="1"/>
</dbReference>
<accession>A0AAU9JDL7</accession>
<gene>
    <name evidence="5" type="ORF">BSTOLATCC_MIC24331</name>
</gene>
<dbReference type="PROSITE" id="PS00455">
    <property type="entry name" value="AMP_BINDING"/>
    <property type="match status" value="1"/>
</dbReference>
<keyword evidence="6" id="KW-1185">Reference proteome</keyword>
<organism evidence="5 6">
    <name type="scientific">Blepharisma stoltei</name>
    <dbReference type="NCBI Taxonomy" id="1481888"/>
    <lineage>
        <taxon>Eukaryota</taxon>
        <taxon>Sar</taxon>
        <taxon>Alveolata</taxon>
        <taxon>Ciliophora</taxon>
        <taxon>Postciliodesmatophora</taxon>
        <taxon>Heterotrichea</taxon>
        <taxon>Heterotrichida</taxon>
        <taxon>Blepharismidae</taxon>
        <taxon>Blepharisma</taxon>
    </lineage>
</organism>
<dbReference type="Proteomes" id="UP001162131">
    <property type="component" value="Unassembled WGS sequence"/>
</dbReference>
<protein>
    <recommendedName>
        <fullName evidence="4">AMP-dependent synthetase/ligase domain-containing protein</fullName>
    </recommendedName>
</protein>
<evidence type="ECO:0000256" key="3">
    <source>
        <dbReference type="ARBA" id="ARBA00023098"/>
    </source>
</evidence>
<dbReference type="GO" id="GO:0005783">
    <property type="term" value="C:endoplasmic reticulum"/>
    <property type="evidence" value="ECO:0007669"/>
    <property type="project" value="TreeGrafter"/>
</dbReference>
<dbReference type="Gene3D" id="3.40.50.12780">
    <property type="entry name" value="N-terminal domain of ligase-like"/>
    <property type="match status" value="1"/>
</dbReference>